<feature type="domain" description="Glycosyltransferase Maf N-terminal" evidence="2">
    <location>
        <begin position="31"/>
        <end position="218"/>
    </location>
</feature>
<dbReference type="PANTHER" id="PTHR41786">
    <property type="entry name" value="MOTILITY ACCESSORY FACTOR MAF"/>
    <property type="match status" value="1"/>
</dbReference>
<protein>
    <recommendedName>
        <fullName evidence="5">Motility associated factor glycosyltransferase family protein</fullName>
    </recommendedName>
</protein>
<evidence type="ECO:0000313" key="3">
    <source>
        <dbReference type="EMBL" id="TDP40348.1"/>
    </source>
</evidence>
<dbReference type="InterPro" id="IPR045376">
    <property type="entry name" value="Maf_N"/>
</dbReference>
<dbReference type="PANTHER" id="PTHR41786:SF1">
    <property type="entry name" value="6-HYDROXYMETHYLPTERIN DIPHOSPHOKINASE MPTE-LIKE DOMAIN-CONTAINING PROTEIN"/>
    <property type="match status" value="1"/>
</dbReference>
<dbReference type="Pfam" id="PF01973">
    <property type="entry name" value="MptE-like"/>
    <property type="match status" value="1"/>
</dbReference>
<dbReference type="InterPro" id="IPR002826">
    <property type="entry name" value="MptE-like"/>
</dbReference>
<dbReference type="EMBL" id="SNXI01000002">
    <property type="protein sequence ID" value="TDP40348.1"/>
    <property type="molecule type" value="Genomic_DNA"/>
</dbReference>
<feature type="domain" description="Glycosyltransferase Maf N-terminal" evidence="2">
    <location>
        <begin position="285"/>
        <end position="512"/>
    </location>
</feature>
<evidence type="ECO:0008006" key="5">
    <source>
        <dbReference type="Google" id="ProtNLM"/>
    </source>
</evidence>
<reference evidence="3 4" key="1">
    <citation type="submission" date="2019-03" db="EMBL/GenBank/DDBJ databases">
        <title>Freshwater and sediment microbial communities from various areas in North America, analyzing microbe dynamics in response to fracking.</title>
        <authorList>
            <person name="Lamendella R."/>
        </authorList>
    </citation>
    <scope>NUCLEOTIDE SEQUENCE [LARGE SCALE GENOMIC DNA]</scope>
    <source>
        <strain evidence="3 4">18_TX</strain>
    </source>
</reference>
<evidence type="ECO:0000313" key="4">
    <source>
        <dbReference type="Proteomes" id="UP000295531"/>
    </source>
</evidence>
<gene>
    <name evidence="3" type="ORF">DEU29_102249</name>
</gene>
<evidence type="ECO:0000259" key="1">
    <source>
        <dbReference type="Pfam" id="PF01973"/>
    </source>
</evidence>
<comment type="caution">
    <text evidence="3">The sequence shown here is derived from an EMBL/GenBank/DDBJ whole genome shotgun (WGS) entry which is preliminary data.</text>
</comment>
<keyword evidence="4" id="KW-1185">Reference proteome</keyword>
<dbReference type="AlphaFoldDB" id="A0A4R6PQT1"/>
<name>A0A4R6PQT1_9GAMM</name>
<dbReference type="Proteomes" id="UP000295531">
    <property type="component" value="Unassembled WGS sequence"/>
</dbReference>
<organism evidence="3 4">
    <name type="scientific">Idiomarina aquatica</name>
    <dbReference type="NCBI Taxonomy" id="1327752"/>
    <lineage>
        <taxon>Bacteria</taxon>
        <taxon>Pseudomonadati</taxon>
        <taxon>Pseudomonadota</taxon>
        <taxon>Gammaproteobacteria</taxon>
        <taxon>Alteromonadales</taxon>
        <taxon>Idiomarinaceae</taxon>
        <taxon>Idiomarina</taxon>
    </lineage>
</organism>
<feature type="domain" description="6-hydroxymethylpterin diphosphokinase MptE-like" evidence="1">
    <location>
        <begin position="540"/>
        <end position="705"/>
    </location>
</feature>
<dbReference type="RefSeq" id="WP_166635871.1">
    <property type="nucleotide sequence ID" value="NZ_SNXI01000002.1"/>
</dbReference>
<sequence>MQTNIAYQTLDDQSQTEIDKRIYDAHNSRKERNLAFFSVQFPELHKQILNNQSTKANIFFNRNEEVNVVNTETGETLYPLNCNQAQLEHVKNTSIHSLKYSANQFDEIYSVHGVITGFDSQLVGPRARDSLIGLGIGLGAAYEYLVQHEGYKNLVVFEPSLDLLLASFYSTDWYKVNQLLNSRGGNLAFLINSTGSVLDDVEEVLNVFKLDDLDIYQHLHYPNYDAFSFLLRKLGYDNIDNRLLLETTEEFEKIENNVPLFSQTLAQQVAESEPEACAIEKYEFRFKENIECFEQYFPDIALAMRDYSPKNWFFVPSKNFSKANIYNKNRQAFWYGLDPGADANASFSTFLSNPVKTLPTHSINGGKLSEYTFYRYAGKIRDLLNSMTVRKSGLPEKTPSLILMSSALGHAQKKIVEQVDIDYLLYYEPNIEFFYWSLFTFDWKVLISSFDLNKKKLNLSIGDDGSNLVSDIKSSMVKENGFYLLNSYLFLERHISQLRKPIHMFREELTVSVALSETFHHARYAISHCLKNFTLGNTVVNTDTIKSTDIRSNEVLIVGNGPSLDLYWDLIKEKRSHFIIVSCGTALGALWKQGITPDFHAEVEQNRVTYDIISSIKDKSYLKSICLLAPVWTHPDTAGLFKKHYGIFTSLGGGMEVVGQCLEVLKRKPPIALSGNPTVSNFAASAILTLGFEKVTLVGVDLGFNDILKHHSKHSSYYRDDGSEKFSYEDTVEDRIIVKGNKRSFIYTKLEFYLAIKNLGQLVRTFPKARVNNLSDGAFIDGTNYINRSDFENSLARNFCFENTGFDECFSKDLTRDLGRRLSMQIKKEKSVRLPDEIKAILLKVREDPQDAIEYLSNLKRNLLEQALKGNLIAYSLFSPVLPYLGSVLMKLSDCDFTISSNAKLFEDTVDILIEMIGSFDEEYKDDPYMLESTSVNTGLTV</sequence>
<evidence type="ECO:0000259" key="2">
    <source>
        <dbReference type="Pfam" id="PF20157"/>
    </source>
</evidence>
<dbReference type="Pfam" id="PF20157">
    <property type="entry name" value="Maf_flag10_N"/>
    <property type="match status" value="2"/>
</dbReference>
<proteinExistence type="predicted"/>
<accession>A0A4R6PQT1</accession>